<dbReference type="PROSITE" id="PS51257">
    <property type="entry name" value="PROKAR_LIPOPROTEIN"/>
    <property type="match status" value="1"/>
</dbReference>
<evidence type="ECO:0000313" key="1">
    <source>
        <dbReference type="EMBL" id="MXO82412.1"/>
    </source>
</evidence>
<dbReference type="RefSeq" id="WP_160612864.1">
    <property type="nucleotide sequence ID" value="NZ_JAUFQM010000001.1"/>
</dbReference>
<evidence type="ECO:0000313" key="2">
    <source>
        <dbReference type="Proteomes" id="UP000460290"/>
    </source>
</evidence>
<dbReference type="AlphaFoldDB" id="A0A844Z4Z1"/>
<sequence>MIRAIALVSVAAMLAGCTGGAPRMSQDRIKRALVGAPGVAQPSKVVAAELALARAVQEDGQWTAFRAFAAPGAIIHSRKGPVLASTWLAGLKDPVEAVRRSPDTVWMSCDSTIAVSEGRFREPDSVVGSFVTVWQRQPDRAYLWIYDVAVRDDPQPAPKAQEEPIGEDEILVTAMESIRGLVADCQRPGFERTDAKPAPPALTIPEGTRNAVTISRDSTLRWRWEHPETGQRRFVAEYLTSGRWQVALNQPLGAVSTD</sequence>
<reference evidence="1 2" key="1">
    <citation type="submission" date="2019-12" db="EMBL/GenBank/DDBJ databases">
        <title>Genomic-based taxomic classification of the family Erythrobacteraceae.</title>
        <authorList>
            <person name="Xu L."/>
        </authorList>
    </citation>
    <scope>NUCLEOTIDE SEQUENCE [LARGE SCALE GENOMIC DNA]</scope>
    <source>
        <strain evidence="1 2">KCTC 42006</strain>
    </source>
</reference>
<comment type="caution">
    <text evidence="1">The sequence shown here is derived from an EMBL/GenBank/DDBJ whole genome shotgun (WGS) entry which is preliminary data.</text>
</comment>
<name>A0A844Z4Z1_9SPHN</name>
<gene>
    <name evidence="1" type="ORF">GRI35_03345</name>
</gene>
<protein>
    <submittedName>
        <fullName evidence="1">Uncharacterized protein</fullName>
    </submittedName>
</protein>
<organism evidence="1 2">
    <name type="scientific">Pontixanthobacter aestiaquae</name>
    <dbReference type="NCBI Taxonomy" id="1509367"/>
    <lineage>
        <taxon>Bacteria</taxon>
        <taxon>Pseudomonadati</taxon>
        <taxon>Pseudomonadota</taxon>
        <taxon>Alphaproteobacteria</taxon>
        <taxon>Sphingomonadales</taxon>
        <taxon>Erythrobacteraceae</taxon>
        <taxon>Pontixanthobacter</taxon>
    </lineage>
</organism>
<accession>A0A844Z4Z1</accession>
<dbReference type="OrthoDB" id="7201546at2"/>
<dbReference type="EMBL" id="WTYZ01000001">
    <property type="protein sequence ID" value="MXO82412.1"/>
    <property type="molecule type" value="Genomic_DNA"/>
</dbReference>
<dbReference type="Proteomes" id="UP000460290">
    <property type="component" value="Unassembled WGS sequence"/>
</dbReference>
<proteinExistence type="predicted"/>
<keyword evidence="2" id="KW-1185">Reference proteome</keyword>